<dbReference type="Proteomes" id="UP000295302">
    <property type="component" value="Unassembled WGS sequence"/>
</dbReference>
<dbReference type="RefSeq" id="WP_132609182.1">
    <property type="nucleotide sequence ID" value="NZ_SMKQ01000008.1"/>
</dbReference>
<dbReference type="EMBL" id="SMKQ01000008">
    <property type="protein sequence ID" value="TDD54575.1"/>
    <property type="molecule type" value="Genomic_DNA"/>
</dbReference>
<evidence type="ECO:0008006" key="3">
    <source>
        <dbReference type="Google" id="ProtNLM"/>
    </source>
</evidence>
<name>A0A4R4Z8R6_9ACTN</name>
<gene>
    <name evidence="1" type="ORF">E1286_05125</name>
</gene>
<dbReference type="AlphaFoldDB" id="A0A4R4Z8R6"/>
<keyword evidence="2" id="KW-1185">Reference proteome</keyword>
<sequence length="104" mass="11039">MVLCADGIPEFPSGTLEYIHSGTITGTYDPASTPVFMAVVAYSNEPGTDDWYPAAWDTEHGTAKVLYGAGSALGTLDEGMYDVWVKPVTANEAPLIKSGPIRIT</sequence>
<evidence type="ECO:0000313" key="2">
    <source>
        <dbReference type="Proteomes" id="UP000295302"/>
    </source>
</evidence>
<dbReference type="OrthoDB" id="3542877at2"/>
<protein>
    <recommendedName>
        <fullName evidence="3">Carboxypeptidase regulatory-like domain-containing protein</fullName>
    </recommendedName>
</protein>
<organism evidence="1 2">
    <name type="scientific">Nonomuraea terrae</name>
    <dbReference type="NCBI Taxonomy" id="2530383"/>
    <lineage>
        <taxon>Bacteria</taxon>
        <taxon>Bacillati</taxon>
        <taxon>Actinomycetota</taxon>
        <taxon>Actinomycetes</taxon>
        <taxon>Streptosporangiales</taxon>
        <taxon>Streptosporangiaceae</taxon>
        <taxon>Nonomuraea</taxon>
    </lineage>
</organism>
<accession>A0A4R4Z8R6</accession>
<evidence type="ECO:0000313" key="1">
    <source>
        <dbReference type="EMBL" id="TDD54575.1"/>
    </source>
</evidence>
<proteinExistence type="predicted"/>
<comment type="caution">
    <text evidence="1">The sequence shown here is derived from an EMBL/GenBank/DDBJ whole genome shotgun (WGS) entry which is preliminary data.</text>
</comment>
<reference evidence="1 2" key="1">
    <citation type="submission" date="2019-03" db="EMBL/GenBank/DDBJ databases">
        <title>Draft genome sequences of novel Actinobacteria.</title>
        <authorList>
            <person name="Sahin N."/>
            <person name="Ay H."/>
            <person name="Saygin H."/>
        </authorList>
    </citation>
    <scope>NUCLEOTIDE SEQUENCE [LARGE SCALE GENOMIC DNA]</scope>
    <source>
        <strain evidence="1 2">CH32</strain>
    </source>
</reference>